<feature type="coiled-coil region" evidence="1">
    <location>
        <begin position="609"/>
        <end position="780"/>
    </location>
</feature>
<gene>
    <name evidence="4" type="ORF">LPLAT_LOCUS6743</name>
</gene>
<keyword evidence="5" id="KW-1185">Reference proteome</keyword>
<evidence type="ECO:0000313" key="5">
    <source>
        <dbReference type="Proteomes" id="UP001497644"/>
    </source>
</evidence>
<name>A0AAV2NKP7_9HYME</name>
<evidence type="ECO:0000256" key="1">
    <source>
        <dbReference type="SAM" id="Coils"/>
    </source>
</evidence>
<feature type="region of interest" description="Disordered" evidence="2">
    <location>
        <begin position="880"/>
        <end position="1018"/>
    </location>
</feature>
<reference evidence="4" key="1">
    <citation type="submission" date="2024-04" db="EMBL/GenBank/DDBJ databases">
        <authorList>
            <consortium name="Molecular Ecology Group"/>
        </authorList>
    </citation>
    <scope>NUCLEOTIDE SEQUENCE</scope>
</reference>
<dbReference type="PANTHER" id="PTHR21715">
    <property type="entry name" value="RH04127P"/>
    <property type="match status" value="1"/>
</dbReference>
<dbReference type="PROSITE" id="PS01159">
    <property type="entry name" value="WW_DOMAIN_1"/>
    <property type="match status" value="1"/>
</dbReference>
<accession>A0AAV2NKP7</accession>
<feature type="compositionally biased region" description="Polar residues" evidence="2">
    <location>
        <begin position="977"/>
        <end position="987"/>
    </location>
</feature>
<dbReference type="CDD" id="cd00201">
    <property type="entry name" value="WW"/>
    <property type="match status" value="1"/>
</dbReference>
<feature type="coiled-coil region" evidence="1">
    <location>
        <begin position="845"/>
        <end position="879"/>
    </location>
</feature>
<sequence>MSISQDSAATIVCREVFDETSHPTNEELLDYAKRLGINPDAEPHLLDLAREGLMAALPKGWSPCFHEASGAWYYYEAATGTTTWEHPLDAVYRGLVEQARTGNKRQMSFEEDSKTTAKDLESHEDATLPKETVKETATLKETTKETNHPKPGMAGTKIPMKLAPLRKIERIDGSHKRNRPSSFDRLQSRRESDSDNIISISSDRAARDYTNLKFQDPKFYECPKLLETTDAIATIATTTATTTPAKKELDLKEVLKRSESLSPWHEKDWEQLSSKFSSEENIIDIDKLSASTLARPERPEKFDKEKHPSQLGQQKELTLSGGGSMFLKSNRSRDNTPSQDGGKLEDFQALMISDEINNAAEDRPKSILREKQLDDDDRPLDEERKSVRFDLEKEINFNFTYSESEDDWESESEDKNPRISAVISNKITGSILSPRKPILQSFEDNNKNDYPDEKDWDKMDSEINKQRLSVEKIESMSKNARIVGKRFLVQNVSENEHRNQMTSHSLEGDNSLDYLSNKLSEKVKNIDLVSKSETDCSTAKSSDSDEIRRTRSIIEKARHVTTRLSNWQLEDDESSDMSRVSQHYVQKERFVRSKLEYSRSIDDIKMKMNREHDKEIEAFKIELEVKLQEKKKELEENFEQEKLLMQQFLDQRLEEVKKEMAQKEEQEIQALITEMDQARIENLKKVRTELEVCYEKERQEILTNLKTELDERKRELLELRNQEMSKLENEHERDLGEEKLAKLNEYELRKQQTENVEVLKKELEKELEDLRNELRIQQREKITKFTEDHEQCLAEILRDFRMDEALARKMYKERLEEIRADFARDTEKEARKQTERVMLQDSIDFEKMRCEKRLLQDKYTALKEKYMKLKNDVRLAVERRSRRKEGYTTASETERSTSTRTKTDRTESLEQNTPLKNASSSPVTNAKSQEEQSTSEQVEEQNNPDNSRSQKAAAGFQKHAAAVADSKSAAKFESDDTTTASETNTNMMMKKKKSFSKKVASSAGRSSGGSNNNPENPVENIRKQLKKLEDLGDQLPSNETAYTVRYPFQDKAPANASSELEFFRHRIHVERDSVRRAREALRQQRSAFQGRQRAWKQRSARATLEQLVQEERELSDMEVSLHRTRSLLGEKVIHLRHLEQSLERVANDKRNENDVSSTKNDELTLSDMSSASSGFSSTDLGTDTFIDKPDHFQESTEIIASLENLNSEIREIWDVLNNRQDSNIPPTLMYSYLRWLRVHHLTAQPNSMQGAFGTPNIQSNILSQLTAAQPPTTTTQNIIAQYGPNSGFTTSVGTVERNASNLMERTRNLRDWLRQARVETTDLISPGQATL</sequence>
<feature type="compositionally biased region" description="Low complexity" evidence="2">
    <location>
        <begin position="997"/>
        <end position="1018"/>
    </location>
</feature>
<proteinExistence type="predicted"/>
<dbReference type="PROSITE" id="PS50020">
    <property type="entry name" value="WW_DOMAIN_2"/>
    <property type="match status" value="1"/>
</dbReference>
<evidence type="ECO:0000259" key="3">
    <source>
        <dbReference type="PROSITE" id="PS50020"/>
    </source>
</evidence>
<feature type="compositionally biased region" description="Basic and acidic residues" evidence="2">
    <location>
        <begin position="892"/>
        <end position="908"/>
    </location>
</feature>
<protein>
    <recommendedName>
        <fullName evidence="3">WW domain-containing protein</fullName>
    </recommendedName>
</protein>
<feature type="region of interest" description="Disordered" evidence="2">
    <location>
        <begin position="1144"/>
        <end position="1179"/>
    </location>
</feature>
<feature type="region of interest" description="Disordered" evidence="2">
    <location>
        <begin position="293"/>
        <end position="343"/>
    </location>
</feature>
<feature type="region of interest" description="Disordered" evidence="2">
    <location>
        <begin position="103"/>
        <end position="198"/>
    </location>
</feature>
<feature type="compositionally biased region" description="Basic and acidic residues" evidence="2">
    <location>
        <begin position="107"/>
        <end position="148"/>
    </location>
</feature>
<feature type="compositionally biased region" description="Low complexity" evidence="2">
    <location>
        <begin position="1166"/>
        <end position="1177"/>
    </location>
</feature>
<feature type="compositionally biased region" description="Polar residues" evidence="2">
    <location>
        <begin position="909"/>
        <end position="927"/>
    </location>
</feature>
<organism evidence="4 5">
    <name type="scientific">Lasius platythorax</name>
    <dbReference type="NCBI Taxonomy" id="488582"/>
    <lineage>
        <taxon>Eukaryota</taxon>
        <taxon>Metazoa</taxon>
        <taxon>Ecdysozoa</taxon>
        <taxon>Arthropoda</taxon>
        <taxon>Hexapoda</taxon>
        <taxon>Insecta</taxon>
        <taxon>Pterygota</taxon>
        <taxon>Neoptera</taxon>
        <taxon>Endopterygota</taxon>
        <taxon>Hymenoptera</taxon>
        <taxon>Apocrita</taxon>
        <taxon>Aculeata</taxon>
        <taxon>Formicoidea</taxon>
        <taxon>Formicidae</taxon>
        <taxon>Formicinae</taxon>
        <taxon>Lasius</taxon>
        <taxon>Lasius</taxon>
    </lineage>
</organism>
<dbReference type="InterPro" id="IPR001202">
    <property type="entry name" value="WW_dom"/>
</dbReference>
<feature type="compositionally biased region" description="Low complexity" evidence="2">
    <location>
        <begin position="952"/>
        <end position="967"/>
    </location>
</feature>
<evidence type="ECO:0000256" key="2">
    <source>
        <dbReference type="SAM" id="MobiDB-lite"/>
    </source>
</evidence>
<dbReference type="Gene3D" id="3.30.1470.10">
    <property type="entry name" value="Photosystem I PsaD, reaction center subunit II"/>
    <property type="match status" value="1"/>
</dbReference>
<feature type="compositionally biased region" description="Basic and acidic residues" evidence="2">
    <location>
        <begin position="295"/>
        <end position="308"/>
    </location>
</feature>
<dbReference type="SUPFAM" id="SSF51045">
    <property type="entry name" value="WW domain"/>
    <property type="match status" value="1"/>
</dbReference>
<feature type="compositionally biased region" description="Basic and acidic residues" evidence="2">
    <location>
        <begin position="166"/>
        <end position="175"/>
    </location>
</feature>
<dbReference type="Pfam" id="PF00397">
    <property type="entry name" value="WW"/>
    <property type="match status" value="1"/>
</dbReference>
<dbReference type="PANTHER" id="PTHR21715:SF0">
    <property type="entry name" value="RH04127P"/>
    <property type="match status" value="1"/>
</dbReference>
<evidence type="ECO:0000313" key="4">
    <source>
        <dbReference type="EMBL" id="CAL1680782.1"/>
    </source>
</evidence>
<dbReference type="Proteomes" id="UP001497644">
    <property type="component" value="Chromosome 2"/>
</dbReference>
<keyword evidence="1" id="KW-0175">Coiled coil</keyword>
<dbReference type="InterPro" id="IPR036020">
    <property type="entry name" value="WW_dom_sf"/>
</dbReference>
<dbReference type="InterPro" id="IPR053233">
    <property type="entry name" value="ABRA-related"/>
</dbReference>
<feature type="compositionally biased region" description="Basic and acidic residues" evidence="2">
    <location>
        <begin position="1144"/>
        <end position="1153"/>
    </location>
</feature>
<feature type="domain" description="WW" evidence="3">
    <location>
        <begin position="55"/>
        <end position="89"/>
    </location>
</feature>
<dbReference type="SMART" id="SM00456">
    <property type="entry name" value="WW"/>
    <property type="match status" value="1"/>
</dbReference>
<dbReference type="EMBL" id="OZ034825">
    <property type="protein sequence ID" value="CAL1680782.1"/>
    <property type="molecule type" value="Genomic_DNA"/>
</dbReference>